<dbReference type="KEGG" id="vaq:FIV01_20755"/>
<feature type="transmembrane region" description="Helical" evidence="1">
    <location>
        <begin position="91"/>
        <end position="109"/>
    </location>
</feature>
<evidence type="ECO:0000256" key="1">
    <source>
        <dbReference type="SAM" id="Phobius"/>
    </source>
</evidence>
<sequence>MKHGVTTINSLHGVCQDIGQAFRDEALGDLLWEICHLETKGGQVNSRANGGAGVCGINMTRYTMMINHHKIYDSAHSVSERFGIHMRQARFGYFGYNPTLSLLFVAAWFRCYVDTIPKSPAKRAALVNRYWSSVTEARYLKLIADSKAALGV</sequence>
<dbReference type="OrthoDB" id="9875879at2"/>
<evidence type="ECO:0000313" key="3">
    <source>
        <dbReference type="Proteomes" id="UP000326936"/>
    </source>
</evidence>
<keyword evidence="1" id="KW-0472">Membrane</keyword>
<keyword evidence="2" id="KW-0614">Plasmid</keyword>
<proteinExistence type="predicted"/>
<dbReference type="RefSeq" id="WP_152432850.1">
    <property type="nucleotide sequence ID" value="NZ_CBCSDK010000028.1"/>
</dbReference>
<name>A0A5P9CRK3_9VIBR</name>
<keyword evidence="3" id="KW-1185">Reference proteome</keyword>
<organism evidence="2 3">
    <name type="scientific">Vibrio aquimaris</name>
    <dbReference type="NCBI Taxonomy" id="2587862"/>
    <lineage>
        <taxon>Bacteria</taxon>
        <taxon>Pseudomonadati</taxon>
        <taxon>Pseudomonadota</taxon>
        <taxon>Gammaproteobacteria</taxon>
        <taxon>Vibrionales</taxon>
        <taxon>Vibrionaceae</taxon>
        <taxon>Vibrio</taxon>
    </lineage>
</organism>
<dbReference type="EMBL" id="CP045352">
    <property type="protein sequence ID" value="QFT28836.1"/>
    <property type="molecule type" value="Genomic_DNA"/>
</dbReference>
<keyword evidence="1" id="KW-1133">Transmembrane helix</keyword>
<dbReference type="Proteomes" id="UP000326936">
    <property type="component" value="Plasmid pTHAF100_b"/>
</dbReference>
<gene>
    <name evidence="2" type="ORF">FIV01_20755</name>
</gene>
<accession>A0A5P9CRK3</accession>
<reference evidence="2 3" key="1">
    <citation type="submission" date="2019-10" db="EMBL/GenBank/DDBJ databases">
        <title>Complete genome sequence of Vibrio sp. strain THAF100, isolated from non-filtered water from the water column of tank 6 of a marine aquarium containing stony-coral fragments. Water maintained at 26 degree C.</title>
        <authorList>
            <person name="Ruckert C."/>
            <person name="Franco A."/>
            <person name="Kalinowski J."/>
            <person name="Glaeser S."/>
        </authorList>
    </citation>
    <scope>NUCLEOTIDE SEQUENCE [LARGE SCALE GENOMIC DNA]</scope>
    <source>
        <strain evidence="2 3">THAF100</strain>
        <plasmid evidence="3">pthaf100_b</plasmid>
    </source>
</reference>
<geneLocation type="plasmid" evidence="3">
    <name>pthaf100_b</name>
</geneLocation>
<keyword evidence="1" id="KW-0812">Transmembrane</keyword>
<evidence type="ECO:0000313" key="2">
    <source>
        <dbReference type="EMBL" id="QFT28836.1"/>
    </source>
</evidence>
<protein>
    <submittedName>
        <fullName evidence="2">Uncharacterized protein</fullName>
    </submittedName>
</protein>
<dbReference type="AlphaFoldDB" id="A0A5P9CRK3"/>